<dbReference type="InterPro" id="IPR020476">
    <property type="entry name" value="Nudix_hydrolase"/>
</dbReference>
<reference evidence="4" key="1">
    <citation type="submission" date="2018-05" db="EMBL/GenBank/DDBJ databases">
        <authorList>
            <person name="Lanie J.A."/>
            <person name="Ng W.-L."/>
            <person name="Kazmierczak K.M."/>
            <person name="Andrzejewski T.M."/>
            <person name="Davidsen T.M."/>
            <person name="Wayne K.J."/>
            <person name="Tettelin H."/>
            <person name="Glass J.I."/>
            <person name="Rusch D."/>
            <person name="Podicherti R."/>
            <person name="Tsui H.-C.T."/>
            <person name="Winkler M.E."/>
        </authorList>
    </citation>
    <scope>NUCLEOTIDE SEQUENCE</scope>
</reference>
<dbReference type="GO" id="GO:0006753">
    <property type="term" value="P:nucleoside phosphate metabolic process"/>
    <property type="evidence" value="ECO:0007669"/>
    <property type="project" value="TreeGrafter"/>
</dbReference>
<keyword evidence="2" id="KW-0378">Hydrolase</keyword>
<dbReference type="NCBIfam" id="NF001936">
    <property type="entry name" value="PRK00714.1-3"/>
    <property type="match status" value="1"/>
</dbReference>
<protein>
    <recommendedName>
        <fullName evidence="3">Nudix hydrolase domain-containing protein</fullName>
    </recommendedName>
</protein>
<dbReference type="InterPro" id="IPR000086">
    <property type="entry name" value="NUDIX_hydrolase_dom"/>
</dbReference>
<feature type="non-terminal residue" evidence="4">
    <location>
        <position position="1"/>
    </location>
</feature>
<proteinExistence type="inferred from homology"/>
<dbReference type="PANTHER" id="PTHR11839:SF22">
    <property type="entry name" value="NUDIX HYDROLASE 26, CHLOROPLASTIC"/>
    <property type="match status" value="1"/>
</dbReference>
<dbReference type="Gene3D" id="3.90.79.10">
    <property type="entry name" value="Nucleoside Triphosphate Pyrophosphohydrolase"/>
    <property type="match status" value="1"/>
</dbReference>
<gene>
    <name evidence="4" type="ORF">METZ01_LOCUS138997</name>
</gene>
<evidence type="ECO:0000256" key="1">
    <source>
        <dbReference type="ARBA" id="ARBA00001936"/>
    </source>
</evidence>
<sequence>VTKQYRKCVGMMILNDNNEILVGRRLDYPSGFWQMPQGGIDDNENPEEAVWREMMEEIGTNNAELIKMSSQWINYKIPQDTLDRLPWGKRYVGQTQKWFVFRFTGQESDINVGTENPEFSEWKWAKFNSLADNIVPFKRDVYKKILEEFKDIFSS</sequence>
<comment type="cofactor">
    <cofactor evidence="1">
        <name>Mn(2+)</name>
        <dbReference type="ChEBI" id="CHEBI:29035"/>
    </cofactor>
</comment>
<dbReference type="InterPro" id="IPR020084">
    <property type="entry name" value="NUDIX_hydrolase_CS"/>
</dbReference>
<evidence type="ECO:0000313" key="4">
    <source>
        <dbReference type="EMBL" id="SVA86143.1"/>
    </source>
</evidence>
<dbReference type="GO" id="GO:0008893">
    <property type="term" value="F:guanosine-3',5'-bis(diphosphate) 3'-diphosphatase activity"/>
    <property type="evidence" value="ECO:0007669"/>
    <property type="project" value="TreeGrafter"/>
</dbReference>
<organism evidence="4">
    <name type="scientific">marine metagenome</name>
    <dbReference type="NCBI Taxonomy" id="408172"/>
    <lineage>
        <taxon>unclassified sequences</taxon>
        <taxon>metagenomes</taxon>
        <taxon>ecological metagenomes</taxon>
    </lineage>
</organism>
<evidence type="ECO:0000256" key="2">
    <source>
        <dbReference type="ARBA" id="ARBA00022801"/>
    </source>
</evidence>
<dbReference type="GO" id="GO:0019693">
    <property type="term" value="P:ribose phosphate metabolic process"/>
    <property type="evidence" value="ECO:0007669"/>
    <property type="project" value="TreeGrafter"/>
</dbReference>
<dbReference type="AlphaFoldDB" id="A0A381ZBJ2"/>
<dbReference type="PANTHER" id="PTHR11839">
    <property type="entry name" value="UDP/ADP-SUGAR PYROPHOSPHATASE"/>
    <property type="match status" value="1"/>
</dbReference>
<dbReference type="NCBIfam" id="NF001938">
    <property type="entry name" value="PRK00714.1-5"/>
    <property type="match status" value="1"/>
</dbReference>
<name>A0A381ZBJ2_9ZZZZ</name>
<dbReference type="PRINTS" id="PR00502">
    <property type="entry name" value="NUDIXFAMILY"/>
</dbReference>
<dbReference type="PROSITE" id="PS00893">
    <property type="entry name" value="NUDIX_BOX"/>
    <property type="match status" value="1"/>
</dbReference>
<dbReference type="EMBL" id="UINC01020535">
    <property type="protein sequence ID" value="SVA86143.1"/>
    <property type="molecule type" value="Genomic_DNA"/>
</dbReference>
<dbReference type="InterPro" id="IPR015797">
    <property type="entry name" value="NUDIX_hydrolase-like_dom_sf"/>
</dbReference>
<accession>A0A381ZBJ2</accession>
<dbReference type="CDD" id="cd03671">
    <property type="entry name" value="NUDIX_Ap4A_hydrolase_plant_like"/>
    <property type="match status" value="1"/>
</dbReference>
<dbReference type="PROSITE" id="PS51462">
    <property type="entry name" value="NUDIX"/>
    <property type="match status" value="1"/>
</dbReference>
<dbReference type="InterPro" id="IPR022927">
    <property type="entry name" value="RppH"/>
</dbReference>
<dbReference type="HAMAP" id="MF_00298">
    <property type="entry name" value="Nudix_RppH"/>
    <property type="match status" value="1"/>
</dbReference>
<dbReference type="GO" id="GO:0034432">
    <property type="term" value="F:bis(5'-adenosyl)-pentaphosphatase activity"/>
    <property type="evidence" value="ECO:0007669"/>
    <property type="project" value="TreeGrafter"/>
</dbReference>
<dbReference type="Pfam" id="PF00293">
    <property type="entry name" value="NUDIX"/>
    <property type="match status" value="1"/>
</dbReference>
<dbReference type="SUPFAM" id="SSF55811">
    <property type="entry name" value="Nudix"/>
    <property type="match status" value="1"/>
</dbReference>
<feature type="domain" description="Nudix hydrolase" evidence="3">
    <location>
        <begin position="4"/>
        <end position="147"/>
    </location>
</feature>
<evidence type="ECO:0000259" key="3">
    <source>
        <dbReference type="PROSITE" id="PS51462"/>
    </source>
</evidence>